<feature type="region of interest" description="Disordered" evidence="1">
    <location>
        <begin position="185"/>
        <end position="211"/>
    </location>
</feature>
<protein>
    <submittedName>
        <fullName evidence="2">Uncharacterized protein</fullName>
    </submittedName>
</protein>
<dbReference type="OrthoDB" id="5397521at2759"/>
<feature type="compositionally biased region" description="Low complexity" evidence="1">
    <location>
        <begin position="44"/>
        <end position="54"/>
    </location>
</feature>
<name>A0A317SXG7_9PEZI</name>
<reference evidence="2 3" key="1">
    <citation type="submission" date="2018-03" db="EMBL/GenBank/DDBJ databases">
        <title>Genomes of Pezizomycetes fungi and the evolution of truffles.</title>
        <authorList>
            <person name="Murat C."/>
            <person name="Payen T."/>
            <person name="Noel B."/>
            <person name="Kuo A."/>
            <person name="Martin F.M."/>
        </authorList>
    </citation>
    <scope>NUCLEOTIDE SEQUENCE [LARGE SCALE GENOMIC DNA]</scope>
    <source>
        <strain evidence="2">091103-1</strain>
    </source>
</reference>
<proteinExistence type="predicted"/>
<accession>A0A317SXG7</accession>
<dbReference type="EMBL" id="PYWC01000014">
    <property type="protein sequence ID" value="PWW78560.1"/>
    <property type="molecule type" value="Genomic_DNA"/>
</dbReference>
<organism evidence="2 3">
    <name type="scientific">Tuber magnatum</name>
    <name type="common">white Piedmont truffle</name>
    <dbReference type="NCBI Taxonomy" id="42249"/>
    <lineage>
        <taxon>Eukaryota</taxon>
        <taxon>Fungi</taxon>
        <taxon>Dikarya</taxon>
        <taxon>Ascomycota</taxon>
        <taxon>Pezizomycotina</taxon>
        <taxon>Pezizomycetes</taxon>
        <taxon>Pezizales</taxon>
        <taxon>Tuberaceae</taxon>
        <taxon>Tuber</taxon>
    </lineage>
</organism>
<dbReference type="STRING" id="42249.A0A317SXG7"/>
<feature type="compositionally biased region" description="Low complexity" evidence="1">
    <location>
        <begin position="62"/>
        <end position="73"/>
    </location>
</feature>
<evidence type="ECO:0000313" key="2">
    <source>
        <dbReference type="EMBL" id="PWW78560.1"/>
    </source>
</evidence>
<keyword evidence="3" id="KW-1185">Reference proteome</keyword>
<dbReference type="AlphaFoldDB" id="A0A317SXG7"/>
<feature type="compositionally biased region" description="Basic and acidic residues" evidence="1">
    <location>
        <begin position="185"/>
        <end position="199"/>
    </location>
</feature>
<evidence type="ECO:0000256" key="1">
    <source>
        <dbReference type="SAM" id="MobiDB-lite"/>
    </source>
</evidence>
<comment type="caution">
    <text evidence="2">The sequence shown here is derived from an EMBL/GenBank/DDBJ whole genome shotgun (WGS) entry which is preliminary data.</text>
</comment>
<sequence length="211" mass="23053">MHTPEKYPPDPVESEDVESGVSWPSSPEYQGPPRFLGRDVTGTPPHSSMVSPVPSLGPSNRGIVPPGQGIGVPSDSHPTRTPTSAERLLARMAPPVEGLLYLIKLPTFQNNTHQHTHHSPVKGNHDPITPPPSIRRYAPQPLHRKCQTHPLPRFIHPEDVHLLDPSHSYILPRTISTSVFNHTERHGEATAKGPGRDGTAKCGPSNLPYLT</sequence>
<gene>
    <name evidence="2" type="ORF">C7212DRAFT_362274</name>
</gene>
<evidence type="ECO:0000313" key="3">
    <source>
        <dbReference type="Proteomes" id="UP000246991"/>
    </source>
</evidence>
<dbReference type="Proteomes" id="UP000246991">
    <property type="component" value="Unassembled WGS sequence"/>
</dbReference>
<feature type="region of interest" description="Disordered" evidence="1">
    <location>
        <begin position="1"/>
        <end position="83"/>
    </location>
</feature>